<feature type="transmembrane region" description="Helical" evidence="1">
    <location>
        <begin position="65"/>
        <end position="83"/>
    </location>
</feature>
<feature type="transmembrane region" description="Helical" evidence="1">
    <location>
        <begin position="192"/>
        <end position="214"/>
    </location>
</feature>
<keyword evidence="1" id="KW-0812">Transmembrane</keyword>
<keyword evidence="1" id="KW-1133">Transmembrane helix</keyword>
<evidence type="ECO:0000313" key="2">
    <source>
        <dbReference type="EMBL" id="MEX6688769.1"/>
    </source>
</evidence>
<accession>A0ABV3ZHZ4</accession>
<evidence type="ECO:0000313" key="3">
    <source>
        <dbReference type="Proteomes" id="UP001560573"/>
    </source>
</evidence>
<keyword evidence="3" id="KW-1185">Reference proteome</keyword>
<name>A0ABV3ZHZ4_9BACT</name>
<comment type="caution">
    <text evidence="2">The sequence shown here is derived from an EMBL/GenBank/DDBJ whole genome shotgun (WGS) entry which is preliminary data.</text>
</comment>
<dbReference type="RefSeq" id="WP_369330178.1">
    <property type="nucleotide sequence ID" value="NZ_JAULBC010000004.1"/>
</dbReference>
<reference evidence="2 3" key="1">
    <citation type="submission" date="2023-07" db="EMBL/GenBank/DDBJ databases">
        <authorList>
            <person name="Lian W.-H."/>
        </authorList>
    </citation>
    <scope>NUCLEOTIDE SEQUENCE [LARGE SCALE GENOMIC DNA]</scope>
    <source>
        <strain evidence="2 3">SYSU DXS3180</strain>
    </source>
</reference>
<feature type="transmembrane region" description="Helical" evidence="1">
    <location>
        <begin position="15"/>
        <end position="32"/>
    </location>
</feature>
<organism evidence="2 3">
    <name type="scientific">Danxiaibacter flavus</name>
    <dbReference type="NCBI Taxonomy" id="3049108"/>
    <lineage>
        <taxon>Bacteria</taxon>
        <taxon>Pseudomonadati</taxon>
        <taxon>Bacteroidota</taxon>
        <taxon>Chitinophagia</taxon>
        <taxon>Chitinophagales</taxon>
        <taxon>Chitinophagaceae</taxon>
        <taxon>Danxiaibacter</taxon>
    </lineage>
</organism>
<dbReference type="EMBL" id="JAULBC010000004">
    <property type="protein sequence ID" value="MEX6688769.1"/>
    <property type="molecule type" value="Genomic_DNA"/>
</dbReference>
<feature type="transmembrane region" description="Helical" evidence="1">
    <location>
        <begin position="155"/>
        <end position="180"/>
    </location>
</feature>
<feature type="transmembrane region" description="Helical" evidence="1">
    <location>
        <begin position="125"/>
        <end position="143"/>
    </location>
</feature>
<proteinExistence type="predicted"/>
<evidence type="ECO:0000256" key="1">
    <source>
        <dbReference type="SAM" id="Phobius"/>
    </source>
</evidence>
<protein>
    <submittedName>
        <fullName evidence="2">Uncharacterized protein</fullName>
    </submittedName>
</protein>
<dbReference type="Proteomes" id="UP001560573">
    <property type="component" value="Unassembled WGS sequence"/>
</dbReference>
<keyword evidence="1" id="KW-0472">Membrane</keyword>
<feature type="transmembrane region" description="Helical" evidence="1">
    <location>
        <begin position="39"/>
        <end position="59"/>
    </location>
</feature>
<sequence length="225" mass="26421">MNNSVLAQIIRSDDTYMPLISLIIYLILWSDINRQEMMLLIYLVISIVFTAVTNVMSFYKMNNLALYHFYTLFETAFLSYYIIKQTANKVNLRWYILGVGVFFVFWLVNIFMWEPLNVYNSNTSCLSYLIVVACCMYYMLQLAKSDKILSFQKQPSFWIVSAFFVFSAASVLVFAVYRYYISLNMLEEAKSVYRIIHLAIVTKFIMLSVGLLCYKRQSSQQLLLL</sequence>
<feature type="transmembrane region" description="Helical" evidence="1">
    <location>
        <begin position="95"/>
        <end position="113"/>
    </location>
</feature>
<gene>
    <name evidence="2" type="ORF">QTN47_14775</name>
</gene>